<dbReference type="SMART" id="SM00448">
    <property type="entry name" value="REC"/>
    <property type="match status" value="1"/>
</dbReference>
<dbReference type="InterPro" id="IPR000792">
    <property type="entry name" value="Tscrpt_reg_LuxR_C"/>
</dbReference>
<feature type="domain" description="HTH luxR-type" evidence="6">
    <location>
        <begin position="147"/>
        <end position="212"/>
    </location>
</feature>
<evidence type="ECO:0000256" key="5">
    <source>
        <dbReference type="PROSITE-ProRule" id="PRU00169"/>
    </source>
</evidence>
<dbReference type="Pfam" id="PF00196">
    <property type="entry name" value="GerE"/>
    <property type="match status" value="1"/>
</dbReference>
<dbReference type="CDD" id="cd17535">
    <property type="entry name" value="REC_NarL-like"/>
    <property type="match status" value="1"/>
</dbReference>
<dbReference type="InterPro" id="IPR058245">
    <property type="entry name" value="NreC/VraR/RcsB-like_REC"/>
</dbReference>
<dbReference type="PROSITE" id="PS50043">
    <property type="entry name" value="HTH_LUXR_2"/>
    <property type="match status" value="1"/>
</dbReference>
<organism evidence="8 9">
    <name type="scientific">Hydrogenophaga aromaticivorans</name>
    <dbReference type="NCBI Taxonomy" id="2610898"/>
    <lineage>
        <taxon>Bacteria</taxon>
        <taxon>Pseudomonadati</taxon>
        <taxon>Pseudomonadota</taxon>
        <taxon>Betaproteobacteria</taxon>
        <taxon>Burkholderiales</taxon>
        <taxon>Comamonadaceae</taxon>
        <taxon>Hydrogenophaga</taxon>
    </lineage>
</organism>
<proteinExistence type="predicted"/>
<dbReference type="PANTHER" id="PTHR43214:SF41">
    <property type="entry name" value="NITRATE_NITRITE RESPONSE REGULATOR PROTEIN NARP"/>
    <property type="match status" value="1"/>
</dbReference>
<evidence type="ECO:0000256" key="1">
    <source>
        <dbReference type="ARBA" id="ARBA00022553"/>
    </source>
</evidence>
<dbReference type="AlphaFoldDB" id="A0A7Y8GT01"/>
<dbReference type="PROSITE" id="PS50110">
    <property type="entry name" value="RESPONSE_REGULATORY"/>
    <property type="match status" value="1"/>
</dbReference>
<dbReference type="EMBL" id="VYGV01000004">
    <property type="protein sequence ID" value="NWF44301.1"/>
    <property type="molecule type" value="Genomic_DNA"/>
</dbReference>
<protein>
    <submittedName>
        <fullName evidence="8">Response regulator transcription factor</fullName>
    </submittedName>
</protein>
<dbReference type="GO" id="GO:0006355">
    <property type="term" value="P:regulation of DNA-templated transcription"/>
    <property type="evidence" value="ECO:0007669"/>
    <property type="project" value="InterPro"/>
</dbReference>
<dbReference type="GO" id="GO:0000160">
    <property type="term" value="P:phosphorelay signal transduction system"/>
    <property type="evidence" value="ECO:0007669"/>
    <property type="project" value="InterPro"/>
</dbReference>
<reference evidence="8 9" key="1">
    <citation type="submission" date="2019-09" db="EMBL/GenBank/DDBJ databases">
        <title>Hydrogenophaga aromatica sp. nov., isolated from a para-xylene-degrading enrichment culture.</title>
        <authorList>
            <person name="Tancsics A."/>
            <person name="Banerjee S."/>
        </authorList>
    </citation>
    <scope>NUCLEOTIDE SEQUENCE [LARGE SCALE GENOMIC DNA]</scope>
    <source>
        <strain evidence="8 9">D2P1</strain>
    </source>
</reference>
<keyword evidence="2" id="KW-0805">Transcription regulation</keyword>
<feature type="domain" description="Response regulatory" evidence="7">
    <location>
        <begin position="4"/>
        <end position="120"/>
    </location>
</feature>
<keyword evidence="3" id="KW-0238">DNA-binding</keyword>
<dbReference type="Pfam" id="PF00072">
    <property type="entry name" value="Response_reg"/>
    <property type="match status" value="1"/>
</dbReference>
<dbReference type="Proteomes" id="UP000545507">
    <property type="component" value="Unassembled WGS sequence"/>
</dbReference>
<sequence>MQHRILIAEDHNLLREGLRSMISAVPNFEVVGEARDGREAMQLAQKLKPDLITMDLSMPNMNGIEATLQIKRRDPQIKILALTVQQSEEYVREALKAGADGYVLKDANYEEFVHAMRQVLAGKLFLSADVSGQLVNHFIQDPAAPQTHSPWERLTHRERSIVKLVAEGCTNRVAAEMLHLSPKTVEKHRSSLMQKLGLHSATELILMALHHGWVERGHMLRFKSSAGSWATSSFQDTSPFTDELTDLAR</sequence>
<dbReference type="PANTHER" id="PTHR43214">
    <property type="entry name" value="TWO-COMPONENT RESPONSE REGULATOR"/>
    <property type="match status" value="1"/>
</dbReference>
<dbReference type="SUPFAM" id="SSF52172">
    <property type="entry name" value="CheY-like"/>
    <property type="match status" value="1"/>
</dbReference>
<dbReference type="InterPro" id="IPR001789">
    <property type="entry name" value="Sig_transdc_resp-reg_receiver"/>
</dbReference>
<dbReference type="InterPro" id="IPR011006">
    <property type="entry name" value="CheY-like_superfamily"/>
</dbReference>
<keyword evidence="9" id="KW-1185">Reference proteome</keyword>
<accession>A0A7Y8GT01</accession>
<evidence type="ECO:0000256" key="4">
    <source>
        <dbReference type="ARBA" id="ARBA00023163"/>
    </source>
</evidence>
<dbReference type="SMART" id="SM00421">
    <property type="entry name" value="HTH_LUXR"/>
    <property type="match status" value="1"/>
</dbReference>
<keyword evidence="1 5" id="KW-0597">Phosphoprotein</keyword>
<dbReference type="Gene3D" id="3.40.50.2300">
    <property type="match status" value="1"/>
</dbReference>
<gene>
    <name evidence="8" type="ORF">F3K02_03400</name>
</gene>
<keyword evidence="4" id="KW-0804">Transcription</keyword>
<dbReference type="CDD" id="cd06170">
    <property type="entry name" value="LuxR_C_like"/>
    <property type="match status" value="1"/>
</dbReference>
<evidence type="ECO:0000256" key="3">
    <source>
        <dbReference type="ARBA" id="ARBA00023125"/>
    </source>
</evidence>
<dbReference type="PRINTS" id="PR00038">
    <property type="entry name" value="HTHLUXR"/>
</dbReference>
<evidence type="ECO:0000259" key="6">
    <source>
        <dbReference type="PROSITE" id="PS50043"/>
    </source>
</evidence>
<feature type="modified residue" description="4-aspartylphosphate" evidence="5">
    <location>
        <position position="55"/>
    </location>
</feature>
<dbReference type="InterPro" id="IPR016032">
    <property type="entry name" value="Sig_transdc_resp-reg_C-effctor"/>
</dbReference>
<evidence type="ECO:0000313" key="8">
    <source>
        <dbReference type="EMBL" id="NWF44301.1"/>
    </source>
</evidence>
<dbReference type="InterPro" id="IPR039420">
    <property type="entry name" value="WalR-like"/>
</dbReference>
<dbReference type="RefSeq" id="WP_177133345.1">
    <property type="nucleotide sequence ID" value="NZ_VYGV01000004.1"/>
</dbReference>
<comment type="caution">
    <text evidence="8">The sequence shown here is derived from an EMBL/GenBank/DDBJ whole genome shotgun (WGS) entry which is preliminary data.</text>
</comment>
<name>A0A7Y8GT01_9BURK</name>
<dbReference type="SUPFAM" id="SSF46894">
    <property type="entry name" value="C-terminal effector domain of the bipartite response regulators"/>
    <property type="match status" value="1"/>
</dbReference>
<evidence type="ECO:0000313" key="9">
    <source>
        <dbReference type="Proteomes" id="UP000545507"/>
    </source>
</evidence>
<dbReference type="GO" id="GO:0003677">
    <property type="term" value="F:DNA binding"/>
    <property type="evidence" value="ECO:0007669"/>
    <property type="project" value="UniProtKB-KW"/>
</dbReference>
<evidence type="ECO:0000256" key="2">
    <source>
        <dbReference type="ARBA" id="ARBA00023015"/>
    </source>
</evidence>
<evidence type="ECO:0000259" key="7">
    <source>
        <dbReference type="PROSITE" id="PS50110"/>
    </source>
</evidence>